<dbReference type="EMBL" id="CAJNDS010000047">
    <property type="protein sequence ID" value="CAE6933291.1"/>
    <property type="molecule type" value="Genomic_DNA"/>
</dbReference>
<evidence type="ECO:0000256" key="4">
    <source>
        <dbReference type="ARBA" id="ARBA00022989"/>
    </source>
</evidence>
<dbReference type="SUPFAM" id="SSF47473">
    <property type="entry name" value="EF-hand"/>
    <property type="match status" value="1"/>
</dbReference>
<dbReference type="SUPFAM" id="SSF81324">
    <property type="entry name" value="Voltage-gated potassium channels"/>
    <property type="match status" value="1"/>
</dbReference>
<evidence type="ECO:0000256" key="2">
    <source>
        <dbReference type="ARBA" id="ARBA00022692"/>
    </source>
</evidence>
<feature type="transmembrane region" description="Helical" evidence="7">
    <location>
        <begin position="213"/>
        <end position="235"/>
    </location>
</feature>
<dbReference type="InterPro" id="IPR018247">
    <property type="entry name" value="EF_Hand_1_Ca_BS"/>
</dbReference>
<reference evidence="9" key="1">
    <citation type="submission" date="2021-02" db="EMBL/GenBank/DDBJ databases">
        <authorList>
            <person name="Dougan E. K."/>
            <person name="Rhodes N."/>
            <person name="Thang M."/>
            <person name="Chan C."/>
        </authorList>
    </citation>
    <scope>NUCLEOTIDE SEQUENCE</scope>
</reference>
<keyword evidence="10" id="KW-1185">Reference proteome</keyword>
<dbReference type="GO" id="GO:0016020">
    <property type="term" value="C:membrane"/>
    <property type="evidence" value="ECO:0007669"/>
    <property type="project" value="UniProtKB-SubCell"/>
</dbReference>
<evidence type="ECO:0000256" key="5">
    <source>
        <dbReference type="ARBA" id="ARBA00023136"/>
    </source>
</evidence>
<feature type="domain" description="EF-hand" evidence="8">
    <location>
        <begin position="475"/>
        <end position="510"/>
    </location>
</feature>
<dbReference type="InterPro" id="IPR005821">
    <property type="entry name" value="Ion_trans_dom"/>
</dbReference>
<evidence type="ECO:0000256" key="1">
    <source>
        <dbReference type="ARBA" id="ARBA00004141"/>
    </source>
</evidence>
<feature type="transmembrane region" description="Helical" evidence="7">
    <location>
        <begin position="279"/>
        <end position="298"/>
    </location>
</feature>
<evidence type="ECO:0000256" key="7">
    <source>
        <dbReference type="SAM" id="Phobius"/>
    </source>
</evidence>
<comment type="subcellular location">
    <subcellularLocation>
        <location evidence="1">Membrane</location>
        <topology evidence="1">Multi-pass membrane protein</topology>
    </subcellularLocation>
</comment>
<feature type="domain" description="EF-hand" evidence="8">
    <location>
        <begin position="516"/>
        <end position="551"/>
    </location>
</feature>
<dbReference type="Pfam" id="PF00520">
    <property type="entry name" value="Ion_trans"/>
    <property type="match status" value="1"/>
</dbReference>
<sequence length="597" mass="66605">MALTGHTGLLAKLFEVQEQQKASSANLERLRDQHREWQRSVEGLLAGIRTHIDEAALAPAAAVAPANTHGPHGAHGPTSVQFTPAPTYASEDSDVNLTDSVMLNSREITNPGFVSPGLASPSDDEDNVKQRRSLTAQSLLQPLCPHSLHWHALRFLDVRVNIRPRKSVVQALPTGPLRKLVSEVLRDAEATSTEISRMEALRQMVGLVVKSNFFEFVAGTLILLNLIFIGIEAQVSLQTGEVYAENFWPGGVERIFLVLYAIEALLRFAGFGCAVFKDLWFLMDVSLIIIGLLALEIVPRAAGPGTDSESFYSVLVVRGFRLFRLVRALRMLRHFRLIWRLVYGMLSAGQTIVSTTVLITVFLFIFACVAVELIAKDENLRSLDETAGIVRDNFFGLNRALLTLIQFVTLDSISEIYFPLIMNKPWLCFFFMPILVFLSVGLMNLVTAALVENAMEMAAHEAEEERLKLKKRVRSALPSLIDIFHSLDKDRSGLLTREEVENVPLSVLPPRVLDTIYADSMADIFDYLDVDGTKQLSQIEFVEGLLNLCLMDTPISTLQSLKLLQLIRSIVGQVEKEMATLRREMQKLRMYVSTVGL</sequence>
<gene>
    <name evidence="9" type="primary">Catsper1</name>
    <name evidence="9" type="ORF">SNAT2548_LOCUS946</name>
</gene>
<dbReference type="AlphaFoldDB" id="A0A812H293"/>
<feature type="region of interest" description="Disordered" evidence="6">
    <location>
        <begin position="112"/>
        <end position="131"/>
    </location>
</feature>
<evidence type="ECO:0000313" key="10">
    <source>
        <dbReference type="Proteomes" id="UP000604046"/>
    </source>
</evidence>
<accession>A0A812H293</accession>
<organism evidence="9 10">
    <name type="scientific">Symbiodinium natans</name>
    <dbReference type="NCBI Taxonomy" id="878477"/>
    <lineage>
        <taxon>Eukaryota</taxon>
        <taxon>Sar</taxon>
        <taxon>Alveolata</taxon>
        <taxon>Dinophyceae</taxon>
        <taxon>Suessiales</taxon>
        <taxon>Symbiodiniaceae</taxon>
        <taxon>Symbiodinium</taxon>
    </lineage>
</organism>
<dbReference type="PROSITE" id="PS00018">
    <property type="entry name" value="EF_HAND_1"/>
    <property type="match status" value="2"/>
</dbReference>
<comment type="caution">
    <text evidence="9">The sequence shown here is derived from an EMBL/GenBank/DDBJ whole genome shotgun (WGS) entry which is preliminary data.</text>
</comment>
<protein>
    <submittedName>
        <fullName evidence="9">Catsper1 protein</fullName>
    </submittedName>
</protein>
<keyword evidence="4 7" id="KW-1133">Transmembrane helix</keyword>
<dbReference type="OrthoDB" id="428146at2759"/>
<dbReference type="Gene3D" id="1.10.287.70">
    <property type="match status" value="1"/>
</dbReference>
<evidence type="ECO:0000256" key="6">
    <source>
        <dbReference type="SAM" id="MobiDB-lite"/>
    </source>
</evidence>
<dbReference type="GO" id="GO:0005216">
    <property type="term" value="F:monoatomic ion channel activity"/>
    <property type="evidence" value="ECO:0007669"/>
    <property type="project" value="InterPro"/>
</dbReference>
<name>A0A812H293_9DINO</name>
<dbReference type="InterPro" id="IPR002048">
    <property type="entry name" value="EF_hand_dom"/>
</dbReference>
<feature type="transmembrane region" description="Helical" evidence="7">
    <location>
        <begin position="394"/>
        <end position="414"/>
    </location>
</feature>
<feature type="region of interest" description="Disordered" evidence="6">
    <location>
        <begin position="63"/>
        <end position="90"/>
    </location>
</feature>
<proteinExistence type="predicted"/>
<evidence type="ECO:0000259" key="8">
    <source>
        <dbReference type="PROSITE" id="PS50222"/>
    </source>
</evidence>
<dbReference type="PROSITE" id="PS50222">
    <property type="entry name" value="EF_HAND_2"/>
    <property type="match status" value="2"/>
</dbReference>
<keyword evidence="2 7" id="KW-0812">Transmembrane</keyword>
<dbReference type="PANTHER" id="PTHR46726:SF1">
    <property type="entry name" value="TWO-PORE CALCIUM CHANNEL 3"/>
    <property type="match status" value="1"/>
</dbReference>
<dbReference type="InterPro" id="IPR027359">
    <property type="entry name" value="Volt_channel_dom_sf"/>
</dbReference>
<dbReference type="Gene3D" id="1.20.120.350">
    <property type="entry name" value="Voltage-gated potassium channels. Chain C"/>
    <property type="match status" value="1"/>
</dbReference>
<feature type="transmembrane region" description="Helical" evidence="7">
    <location>
        <begin position="341"/>
        <end position="374"/>
    </location>
</feature>
<keyword evidence="3" id="KW-0106">Calcium</keyword>
<evidence type="ECO:0000256" key="3">
    <source>
        <dbReference type="ARBA" id="ARBA00022837"/>
    </source>
</evidence>
<dbReference type="Gene3D" id="1.10.238.10">
    <property type="entry name" value="EF-hand"/>
    <property type="match status" value="1"/>
</dbReference>
<keyword evidence="5 7" id="KW-0472">Membrane</keyword>
<feature type="transmembrane region" description="Helical" evidence="7">
    <location>
        <begin position="255"/>
        <end position="272"/>
    </location>
</feature>
<dbReference type="PANTHER" id="PTHR46726">
    <property type="entry name" value="TWO PORE CHANNEL 3"/>
    <property type="match status" value="1"/>
</dbReference>
<feature type="transmembrane region" description="Helical" evidence="7">
    <location>
        <begin position="426"/>
        <end position="451"/>
    </location>
</feature>
<dbReference type="GO" id="GO:0005509">
    <property type="term" value="F:calcium ion binding"/>
    <property type="evidence" value="ECO:0007669"/>
    <property type="project" value="InterPro"/>
</dbReference>
<dbReference type="InterPro" id="IPR011992">
    <property type="entry name" value="EF-hand-dom_pair"/>
</dbReference>
<evidence type="ECO:0000313" key="9">
    <source>
        <dbReference type="EMBL" id="CAE6933291.1"/>
    </source>
</evidence>
<dbReference type="Proteomes" id="UP000604046">
    <property type="component" value="Unassembled WGS sequence"/>
</dbReference>